<comment type="caution">
    <text evidence="8">The sequence shown here is derived from an EMBL/GenBank/DDBJ whole genome shotgun (WGS) entry which is preliminary data.</text>
</comment>
<name>A0ABP3DQH2_9GAMM</name>
<dbReference type="Proteomes" id="UP001500657">
    <property type="component" value="Unassembled WGS sequence"/>
</dbReference>
<gene>
    <name evidence="8" type="ORF">GCM10009126_00460</name>
</gene>
<evidence type="ECO:0000259" key="7">
    <source>
        <dbReference type="PROSITE" id="PS51935"/>
    </source>
</evidence>
<keyword evidence="6" id="KW-0732">Signal</keyword>
<evidence type="ECO:0000256" key="5">
    <source>
        <dbReference type="SAM" id="MobiDB-lite"/>
    </source>
</evidence>
<evidence type="ECO:0000256" key="1">
    <source>
        <dbReference type="ARBA" id="ARBA00007074"/>
    </source>
</evidence>
<keyword evidence="2" id="KW-0645">Protease</keyword>
<proteinExistence type="inferred from homology"/>
<dbReference type="PANTHER" id="PTHR47053:SF1">
    <property type="entry name" value="MUREIN DD-ENDOPEPTIDASE MEPH-RELATED"/>
    <property type="match status" value="1"/>
</dbReference>
<accession>A0ABP3DQH2</accession>
<feature type="region of interest" description="Disordered" evidence="5">
    <location>
        <begin position="28"/>
        <end position="48"/>
    </location>
</feature>
<dbReference type="EMBL" id="BAAAFO010000001">
    <property type="protein sequence ID" value="GAA0238791.1"/>
    <property type="molecule type" value="Genomic_DNA"/>
</dbReference>
<evidence type="ECO:0000256" key="6">
    <source>
        <dbReference type="SAM" id="SignalP"/>
    </source>
</evidence>
<organism evidence="8 9">
    <name type="scientific">Rhodanobacter caeni</name>
    <dbReference type="NCBI Taxonomy" id="657654"/>
    <lineage>
        <taxon>Bacteria</taxon>
        <taxon>Pseudomonadati</taxon>
        <taxon>Pseudomonadota</taxon>
        <taxon>Gammaproteobacteria</taxon>
        <taxon>Lysobacterales</taxon>
        <taxon>Rhodanobacteraceae</taxon>
        <taxon>Rhodanobacter</taxon>
    </lineage>
</organism>
<sequence length="178" mass="19003">MSWRAARHLWLGGSLLLLAACASAPQRRQPTFKPSHSSLASLPPRAPSAASAGEANDVLFRAIGLVGTPYRWGGNTPDGGFDCSGLVDYIYRTATGIALPRTSHAMSTMQGRKVSRMTQLASGDLVFFDIGGAISHVGVYVGKGRFVHAPNSGGTVRLDDLDGPYWGEHFAYGKRLLE</sequence>
<evidence type="ECO:0000313" key="9">
    <source>
        <dbReference type="Proteomes" id="UP001500657"/>
    </source>
</evidence>
<dbReference type="PROSITE" id="PS51935">
    <property type="entry name" value="NLPC_P60"/>
    <property type="match status" value="1"/>
</dbReference>
<evidence type="ECO:0000256" key="2">
    <source>
        <dbReference type="ARBA" id="ARBA00022670"/>
    </source>
</evidence>
<protein>
    <submittedName>
        <fullName evidence="8">C40 family peptidase</fullName>
    </submittedName>
</protein>
<dbReference type="SUPFAM" id="SSF54001">
    <property type="entry name" value="Cysteine proteinases"/>
    <property type="match status" value="1"/>
</dbReference>
<evidence type="ECO:0000256" key="3">
    <source>
        <dbReference type="ARBA" id="ARBA00022801"/>
    </source>
</evidence>
<dbReference type="PANTHER" id="PTHR47053">
    <property type="entry name" value="MUREIN DD-ENDOPEPTIDASE MEPH-RELATED"/>
    <property type="match status" value="1"/>
</dbReference>
<keyword evidence="4" id="KW-0788">Thiol protease</keyword>
<feature type="chain" id="PRO_5047318539" evidence="6">
    <location>
        <begin position="20"/>
        <end position="178"/>
    </location>
</feature>
<comment type="similarity">
    <text evidence="1">Belongs to the peptidase C40 family.</text>
</comment>
<dbReference type="InterPro" id="IPR051202">
    <property type="entry name" value="Peptidase_C40"/>
</dbReference>
<reference evidence="9" key="1">
    <citation type="journal article" date="2019" name="Int. J. Syst. Evol. Microbiol.">
        <title>The Global Catalogue of Microorganisms (GCM) 10K type strain sequencing project: providing services to taxonomists for standard genome sequencing and annotation.</title>
        <authorList>
            <consortium name="The Broad Institute Genomics Platform"/>
            <consortium name="The Broad Institute Genome Sequencing Center for Infectious Disease"/>
            <person name="Wu L."/>
            <person name="Ma J."/>
        </authorList>
    </citation>
    <scope>NUCLEOTIDE SEQUENCE [LARGE SCALE GENOMIC DNA]</scope>
    <source>
        <strain evidence="9">JCM 16242</strain>
    </source>
</reference>
<evidence type="ECO:0000256" key="4">
    <source>
        <dbReference type="ARBA" id="ARBA00022807"/>
    </source>
</evidence>
<dbReference type="Pfam" id="PF00877">
    <property type="entry name" value="NLPC_P60"/>
    <property type="match status" value="1"/>
</dbReference>
<feature type="signal peptide" evidence="6">
    <location>
        <begin position="1"/>
        <end position="19"/>
    </location>
</feature>
<dbReference type="Gene3D" id="3.90.1720.10">
    <property type="entry name" value="endopeptidase domain like (from Nostoc punctiforme)"/>
    <property type="match status" value="1"/>
</dbReference>
<keyword evidence="9" id="KW-1185">Reference proteome</keyword>
<dbReference type="PROSITE" id="PS51257">
    <property type="entry name" value="PROKAR_LIPOPROTEIN"/>
    <property type="match status" value="1"/>
</dbReference>
<feature type="compositionally biased region" description="Low complexity" evidence="5">
    <location>
        <begin position="34"/>
        <end position="48"/>
    </location>
</feature>
<evidence type="ECO:0000313" key="8">
    <source>
        <dbReference type="EMBL" id="GAA0238791.1"/>
    </source>
</evidence>
<dbReference type="InterPro" id="IPR038765">
    <property type="entry name" value="Papain-like_cys_pep_sf"/>
</dbReference>
<dbReference type="InterPro" id="IPR000064">
    <property type="entry name" value="NLP_P60_dom"/>
</dbReference>
<feature type="domain" description="NlpC/P60" evidence="7">
    <location>
        <begin position="52"/>
        <end position="177"/>
    </location>
</feature>
<keyword evidence="3" id="KW-0378">Hydrolase</keyword>